<dbReference type="InterPro" id="IPR008979">
    <property type="entry name" value="Galactose-bd-like_sf"/>
</dbReference>
<feature type="signal peptide" evidence="5">
    <location>
        <begin position="1"/>
        <end position="29"/>
    </location>
</feature>
<dbReference type="SMART" id="SM00060">
    <property type="entry name" value="FN3"/>
    <property type="match status" value="2"/>
</dbReference>
<dbReference type="CDD" id="cd00063">
    <property type="entry name" value="FN3"/>
    <property type="match status" value="2"/>
</dbReference>
<dbReference type="Gene3D" id="2.60.40.10">
    <property type="entry name" value="Immunoglobulins"/>
    <property type="match status" value="6"/>
</dbReference>
<comment type="caution">
    <text evidence="7">The sequence shown here is derived from an EMBL/GenBank/DDBJ whole genome shotgun (WGS) entry which is preliminary data.</text>
</comment>
<feature type="domain" description="Fibronectin type-III" evidence="6">
    <location>
        <begin position="1140"/>
        <end position="1230"/>
    </location>
</feature>
<dbReference type="GO" id="GO:0000272">
    <property type="term" value="P:polysaccharide catabolic process"/>
    <property type="evidence" value="ECO:0007669"/>
    <property type="project" value="InterPro"/>
</dbReference>
<dbReference type="Pfam" id="PF07940">
    <property type="entry name" value="Hepar_II_III_C"/>
    <property type="match status" value="1"/>
</dbReference>
<evidence type="ECO:0000256" key="1">
    <source>
        <dbReference type="ARBA" id="ARBA00004418"/>
    </source>
</evidence>
<dbReference type="CDD" id="cd08547">
    <property type="entry name" value="Type_II_cohesin"/>
    <property type="match status" value="1"/>
</dbReference>
<sequence length="1921" mass="209166">MRKPMVHRITLAIATIMASLFLLGTSASAEGEMPQWPTTTGGLTMPFLPEDQSSSSQNPPDFRWAYIEGASRYHVQVARSADFAAVAYESSAISTNFYNFPEVFATGTWFWRVKYEQAGVWSAWTAPRRFRIEENAFPFPVPPVDTIRARISSDHPRIWTNDANLAEFRSYSLTKGKTLYDAKLAKVTANINPNVTMPVDPGPSHDDLYVTVSINNMWDAAFVYLISDNPAVGENAKKQLLNLAKWDPIDGRTSHAKQNQWNRSIAYKSAMAYDWLYGILTEAERKEIADMVAIRAQAMADALFQTTPIVENPYQSHGWTGLGYLGIVSIAMMDDIPEAEDWFRKTIPLYTNLLAPWGGDDGGYSQGTGYSQWGLLSSKEFMDVLLLANGLDLYDKAYSRHQVNFPLYAYPNGSPRGVFGDDSEYVPHGPNVTTYKRLAEKYNNPYMQWAYLNNGSAPYDFLNDYFHGDPSIEPKPPVALPRAYWFKDTGWAALHSNLYDKERVSFYFKSSPYGSYNHSHSDQNSFILNAFGETLALDSGYYDEYYSPHHASYTKQTFAHNAITYDGKKGQPFDTIDAKGKITGFVTHPDFDSVSGDASAAYAGALSKAERHIIYVRPSMFVTIDNLASPQAGGSAFTWWLHAEENLSVDHDQAGATIKKGKAALKTRIHAPGQMSAVYEERFLDANGVEKRPGVKADGSPIRYADKPNQRHAAFTTPKTGSTTIVTTMDVYEKSARPQNVVSENLGTYVKLTFEDGSQVYVRLAHTGEIDTGTYRFNGAAIAVKGDTVLLVSGTKLVRNGVTLIESSAPSTIVYGKKQLMVMSDADSTHSLYAPGITAVRDEQGQAIPNAGTAAANLSARGLYWSAANDRLSIQIQKGKYALKLNDAVVPGPLADIPLQLVVDGASSALQLKAHQDLDGHPVGWGKLPIQEGLYEIIEKSPGLLFEKYKENVFYSEDNPSVIISGASGVLKLKKIGSDQLTPTEVREDFNQVRDTLTVWQEAELFTATGGSGSFRIYRTRPFLSDGAGVSNWLNKGQWIKWELDVPHQGKYDFVVKYVAGWDAPASRLLQVGDQGYKIDVPATAGFGGAESEWRSLRVRMNQELNPGPVEITMWHAGGGMNTDWIGIVEVKEDEIRPTVPGNVAVASVDDTTAQVTWEASTDNVGVSGYVIYANNAEAGRVNAQTLTYQLTGLVPATEYKITVKAVDTSENYSVSSSIASIMTTDTAPPAWNDGTLKAALVYGDMIRLAWDGAEDNSGAIHAYEVYRMEGTARMLIASVTGRGYDVFGLQPGGNYRFQVEASDRSGNQSVTGLAINVTTKATESTEGFFDTFDLVPAGESPSMTGWSIVAPFGKAAVEAAPGGTGNMLKLEDRDYDNSSQNHEYRQAFVANRSFAPLSGKLVFETKFKFSKLSSDHGNFNVELIGNGKTAARLTGFSDGRLGYWVMENGAAAAQYVPTGSASYTNPSDQWIDVRMEVDTELQTYDLLLTSESFQTWPAVSGGNGATGAGTIRVSDIPFYNNDVSLSSLDTVKITGSRYTGIYQFDHVALFKDEASEPTSEAAVMLAAPEQVDTSGEFEVAIGLRDAPGVAAQDMLLDYDGERFDFISAAAMRTGTVVTIAEEDEASGTVRLLSTNIGTNTEVYDEPNLLKITFKAKTLSGSGVIAVTEATVADTGGNETQIHNLPSVAVSVINPVPFAGVVFKDSDGNPLSGGTVTYYDNGWKPYGVTDSSGTVSKPIANKAHTFRMTYQGTYQDVQQNIAEKPTVVFRTVKVKAQLKDSQGRPLDGGTVTYYAAGWKPLGTTVGGEAAKELLPGTHTFRMTYQGTSQDASQDTGVQAAVVFQTVKVKVTLKDGQGNPLDGGVAKYYASGWRPFGTTAGGETVKELLRGTHAFSMTYAGATSQKIQNIGTDSIVTFVQGE</sequence>
<dbReference type="InterPro" id="IPR008929">
    <property type="entry name" value="Chondroitin_lyas"/>
</dbReference>
<dbReference type="GO" id="GO:0042597">
    <property type="term" value="C:periplasmic space"/>
    <property type="evidence" value="ECO:0007669"/>
    <property type="project" value="UniProtKB-SubCell"/>
</dbReference>
<evidence type="ECO:0000256" key="4">
    <source>
        <dbReference type="ARBA" id="ARBA00023239"/>
    </source>
</evidence>
<dbReference type="InterPro" id="IPR013783">
    <property type="entry name" value="Ig-like_fold"/>
</dbReference>
<dbReference type="InterPro" id="IPR008965">
    <property type="entry name" value="CBM2/CBM3_carb-bd_dom_sf"/>
</dbReference>
<dbReference type="Gene3D" id="1.50.10.100">
    <property type="entry name" value="Chondroitin AC/alginate lyase"/>
    <property type="match status" value="1"/>
</dbReference>
<dbReference type="Proteomes" id="UP000323257">
    <property type="component" value="Unassembled WGS sequence"/>
</dbReference>
<proteinExistence type="predicted"/>
<evidence type="ECO:0000259" key="6">
    <source>
        <dbReference type="PROSITE" id="PS50853"/>
    </source>
</evidence>
<gene>
    <name evidence="7" type="ORF">BCM02_101103</name>
</gene>
<dbReference type="SUPFAM" id="SSF48230">
    <property type="entry name" value="Chondroitin AC/alginate lyase"/>
    <property type="match status" value="1"/>
</dbReference>
<evidence type="ECO:0000313" key="7">
    <source>
        <dbReference type="EMBL" id="TYP78988.1"/>
    </source>
</evidence>
<protein>
    <submittedName>
        <fullName evidence="7">Fibronectin type III domain protein</fullName>
    </submittedName>
</protein>
<keyword evidence="3" id="KW-0574">Periplasm</keyword>
<dbReference type="PANTHER" id="PTHR39210">
    <property type="entry name" value="HEPARIN-SULFATE LYASE"/>
    <property type="match status" value="1"/>
</dbReference>
<dbReference type="InterPro" id="IPR003961">
    <property type="entry name" value="FN3_dom"/>
</dbReference>
<dbReference type="Pfam" id="PF00041">
    <property type="entry name" value="fn3"/>
    <property type="match status" value="1"/>
</dbReference>
<keyword evidence="8" id="KW-1185">Reference proteome</keyword>
<keyword evidence="2 5" id="KW-0732">Signal</keyword>
<accession>A0A5S5CKS7</accession>
<dbReference type="Gene3D" id="2.60.120.260">
    <property type="entry name" value="Galactose-binding domain-like"/>
    <property type="match status" value="1"/>
</dbReference>
<dbReference type="PROSITE" id="PS50853">
    <property type="entry name" value="FN3"/>
    <property type="match status" value="2"/>
</dbReference>
<dbReference type="Gene3D" id="2.60.40.680">
    <property type="match status" value="1"/>
</dbReference>
<dbReference type="InterPro" id="IPR012480">
    <property type="entry name" value="Hepar_II_III_C"/>
</dbReference>
<evidence type="ECO:0000256" key="5">
    <source>
        <dbReference type="SAM" id="SignalP"/>
    </source>
</evidence>
<evidence type="ECO:0000256" key="3">
    <source>
        <dbReference type="ARBA" id="ARBA00022764"/>
    </source>
</evidence>
<evidence type="ECO:0000256" key="2">
    <source>
        <dbReference type="ARBA" id="ARBA00022729"/>
    </source>
</evidence>
<evidence type="ECO:0000313" key="8">
    <source>
        <dbReference type="Proteomes" id="UP000323257"/>
    </source>
</evidence>
<dbReference type="OrthoDB" id="9772435at2"/>
<keyword evidence="4" id="KW-0456">Lyase</keyword>
<dbReference type="Pfam" id="PF00963">
    <property type="entry name" value="Cohesin"/>
    <property type="match status" value="1"/>
</dbReference>
<dbReference type="GO" id="GO:0016829">
    <property type="term" value="F:lyase activity"/>
    <property type="evidence" value="ECO:0007669"/>
    <property type="project" value="UniProtKB-KW"/>
</dbReference>
<dbReference type="SUPFAM" id="SSF49785">
    <property type="entry name" value="Galactose-binding domain-like"/>
    <property type="match status" value="1"/>
</dbReference>
<dbReference type="Gene3D" id="2.70.98.70">
    <property type="match status" value="1"/>
</dbReference>
<dbReference type="SUPFAM" id="SSF49384">
    <property type="entry name" value="Carbohydrate-binding domain"/>
    <property type="match status" value="1"/>
</dbReference>
<dbReference type="PANTHER" id="PTHR39210:SF1">
    <property type="entry name" value="HEPARIN-SULFATE LYASE"/>
    <property type="match status" value="1"/>
</dbReference>
<dbReference type="SUPFAM" id="SSF49265">
    <property type="entry name" value="Fibronectin type III"/>
    <property type="match status" value="1"/>
</dbReference>
<dbReference type="InterPro" id="IPR032518">
    <property type="entry name" value="HepII_N"/>
</dbReference>
<feature type="domain" description="Fibronectin type-III" evidence="6">
    <location>
        <begin position="1233"/>
        <end position="1323"/>
    </location>
</feature>
<dbReference type="InterPro" id="IPR036116">
    <property type="entry name" value="FN3_sf"/>
</dbReference>
<dbReference type="EMBL" id="VNHS01000001">
    <property type="protein sequence ID" value="TYP78988.1"/>
    <property type="molecule type" value="Genomic_DNA"/>
</dbReference>
<dbReference type="GO" id="GO:0030246">
    <property type="term" value="F:carbohydrate binding"/>
    <property type="evidence" value="ECO:0007669"/>
    <property type="project" value="InterPro"/>
</dbReference>
<comment type="subcellular location">
    <subcellularLocation>
        <location evidence="1">Periplasm</location>
    </subcellularLocation>
</comment>
<name>A0A5S5CKS7_9BACL</name>
<dbReference type="Pfam" id="PF16332">
    <property type="entry name" value="DUF4962"/>
    <property type="match status" value="2"/>
</dbReference>
<feature type="chain" id="PRO_5024337017" evidence="5">
    <location>
        <begin position="30"/>
        <end position="1921"/>
    </location>
</feature>
<reference evidence="7 8" key="1">
    <citation type="submission" date="2019-07" db="EMBL/GenBank/DDBJ databases">
        <title>Genomic Encyclopedia of Type Strains, Phase III (KMG-III): the genomes of soil and plant-associated and newly described type strains.</title>
        <authorList>
            <person name="Whitman W."/>
        </authorList>
    </citation>
    <scope>NUCLEOTIDE SEQUENCE [LARGE SCALE GENOMIC DNA]</scope>
    <source>
        <strain evidence="7 8">BL24</strain>
    </source>
</reference>
<dbReference type="InterPro" id="IPR002102">
    <property type="entry name" value="Cohesin_dom"/>
</dbReference>
<organism evidence="7 8">
    <name type="scientific">Paenibacillus methanolicus</name>
    <dbReference type="NCBI Taxonomy" id="582686"/>
    <lineage>
        <taxon>Bacteria</taxon>
        <taxon>Bacillati</taxon>
        <taxon>Bacillota</taxon>
        <taxon>Bacilli</taxon>
        <taxon>Bacillales</taxon>
        <taxon>Paenibacillaceae</taxon>
        <taxon>Paenibacillus</taxon>
    </lineage>
</organism>
<dbReference type="RefSeq" id="WP_148927103.1">
    <property type="nucleotide sequence ID" value="NZ_VNHS01000001.1"/>
</dbReference>